<feature type="region of interest" description="Disordered" evidence="4">
    <location>
        <begin position="77"/>
        <end position="96"/>
    </location>
</feature>
<organism evidence="5 8">
    <name type="scientific">Clostridium sporogenes</name>
    <dbReference type="NCBI Taxonomy" id="1509"/>
    <lineage>
        <taxon>Bacteria</taxon>
        <taxon>Bacillati</taxon>
        <taxon>Bacillota</taxon>
        <taxon>Clostridia</taxon>
        <taxon>Eubacteriales</taxon>
        <taxon>Clostridiaceae</taxon>
        <taxon>Clostridium</taxon>
    </lineage>
</organism>
<name>A0A7X5PA06_CLOSG</name>
<proteinExistence type="predicted"/>
<keyword evidence="3" id="KW-0131">Cell cycle</keyword>
<accession>A0A7X5PA06</accession>
<keyword evidence="2" id="KW-0717">Septation</keyword>
<dbReference type="SUPFAM" id="SSF160537">
    <property type="entry name" value="SpoVG-like"/>
    <property type="match status" value="1"/>
</dbReference>
<sequence>MSRSEKGEIFTMSNENTTVPQETEQQPEPAALPLKLDITARLIEPKGNLVGFASLKLNDCFVIDDFKILQSDKGIFVGMPSKPDKTSKTGYRDTSRPITKEFRAELTEAVTAAYHAELEKLQTRAAAIASPEKQSIPKQLAEGAKQAAQENAARPAPAKAGKAKSAER</sequence>
<dbReference type="GO" id="GO:0000917">
    <property type="term" value="P:division septum assembly"/>
    <property type="evidence" value="ECO:0007669"/>
    <property type="project" value="UniProtKB-KW"/>
</dbReference>
<keyword evidence="1" id="KW-0132">Cell division</keyword>
<dbReference type="InterPro" id="IPR036751">
    <property type="entry name" value="SpoVG_sf"/>
</dbReference>
<protein>
    <submittedName>
        <fullName evidence="5">SpoVG family protein</fullName>
    </submittedName>
</protein>
<dbReference type="AlphaFoldDB" id="A0A7X5PA06"/>
<feature type="compositionally biased region" description="Low complexity" evidence="4">
    <location>
        <begin position="141"/>
        <end position="160"/>
    </location>
</feature>
<evidence type="ECO:0000256" key="4">
    <source>
        <dbReference type="SAM" id="MobiDB-lite"/>
    </source>
</evidence>
<dbReference type="InterPro" id="IPR007170">
    <property type="entry name" value="SpoVG"/>
</dbReference>
<evidence type="ECO:0000256" key="3">
    <source>
        <dbReference type="ARBA" id="ARBA00023306"/>
    </source>
</evidence>
<feature type="region of interest" description="Disordered" evidence="4">
    <location>
        <begin position="1"/>
        <end position="29"/>
    </location>
</feature>
<dbReference type="GO" id="GO:0030435">
    <property type="term" value="P:sporulation resulting in formation of a cellular spore"/>
    <property type="evidence" value="ECO:0007669"/>
    <property type="project" value="InterPro"/>
</dbReference>
<comment type="caution">
    <text evidence="5">The sequence shown here is derived from an EMBL/GenBank/DDBJ whole genome shotgun (WGS) entry which is preliminary data.</text>
</comment>
<dbReference type="Pfam" id="PF04026">
    <property type="entry name" value="SpoVG"/>
    <property type="match status" value="1"/>
</dbReference>
<evidence type="ECO:0000313" key="7">
    <source>
        <dbReference type="Proteomes" id="UP000223854"/>
    </source>
</evidence>
<dbReference type="PANTHER" id="PTHR38429:SF1">
    <property type="entry name" value="SEPTATION PROTEIN SPOVG-RELATED"/>
    <property type="match status" value="1"/>
</dbReference>
<evidence type="ECO:0000313" key="6">
    <source>
        <dbReference type="EMBL" id="PHH00172.1"/>
    </source>
</evidence>
<dbReference type="EMBL" id="SXCS01000004">
    <property type="protein sequence ID" value="NFR61584.1"/>
    <property type="molecule type" value="Genomic_DNA"/>
</dbReference>
<feature type="compositionally biased region" description="Basic and acidic residues" evidence="4">
    <location>
        <begin position="82"/>
        <end position="96"/>
    </location>
</feature>
<evidence type="ECO:0000313" key="5">
    <source>
        <dbReference type="EMBL" id="NFR61584.1"/>
    </source>
</evidence>
<keyword evidence="7" id="KW-1185">Reference proteome</keyword>
<reference evidence="6 7" key="1">
    <citation type="submission" date="2017-09" db="EMBL/GenBank/DDBJ databases">
        <title>FDA dAtabase for Regulatory Grade micrObial Sequences (FDA-ARGOS): Supporting development and validation of Infectious Disease Dx tests.</title>
        <authorList>
            <person name="Kerrigan L."/>
            <person name="Long C."/>
            <person name="Tallon L.J."/>
            <person name="Sadzewicz L."/>
            <person name="Ott S."/>
            <person name="Zhao X."/>
            <person name="Nagaraj S."/>
            <person name="Vavikolanu K."/>
            <person name="Aluvathingal J."/>
            <person name="Nadendla S."/>
            <person name="Sichtig H."/>
        </authorList>
    </citation>
    <scope>NUCLEOTIDE SEQUENCE [LARGE SCALE GENOMIC DNA]</scope>
    <source>
        <strain evidence="6 7">FDAARGOS_423</strain>
    </source>
</reference>
<feature type="compositionally biased region" description="Polar residues" evidence="4">
    <location>
        <begin position="11"/>
        <end position="26"/>
    </location>
</feature>
<dbReference type="Proteomes" id="UP000223854">
    <property type="component" value="Unassembled WGS sequence"/>
</dbReference>
<evidence type="ECO:0000256" key="1">
    <source>
        <dbReference type="ARBA" id="ARBA00022618"/>
    </source>
</evidence>
<gene>
    <name evidence="6" type="ORF">CRX47_10065</name>
    <name evidence="5" type="ORF">FDF70_08795</name>
</gene>
<dbReference type="Proteomes" id="UP000486601">
    <property type="component" value="Unassembled WGS sequence"/>
</dbReference>
<evidence type="ECO:0000313" key="8">
    <source>
        <dbReference type="Proteomes" id="UP000486601"/>
    </source>
</evidence>
<dbReference type="EMBL" id="PDLH01000007">
    <property type="protein sequence ID" value="PHH00172.1"/>
    <property type="molecule type" value="Genomic_DNA"/>
</dbReference>
<dbReference type="Gene3D" id="3.30.1120.40">
    <property type="entry name" value="Stage V sporulation protein G"/>
    <property type="match status" value="1"/>
</dbReference>
<reference evidence="5 8" key="2">
    <citation type="submission" date="2019-04" db="EMBL/GenBank/DDBJ databases">
        <title>Genome sequencing of Clostridium botulinum Groups I-IV and Clostridium butyricum.</title>
        <authorList>
            <person name="Brunt J."/>
            <person name="Van Vliet A.H.M."/>
            <person name="Stringer S.C."/>
            <person name="Carter A.T."/>
            <person name="Peck M.W."/>
        </authorList>
    </citation>
    <scope>NUCLEOTIDE SEQUENCE [LARGE SCALE GENOMIC DNA]</scope>
    <source>
        <strain evidence="5 8">IFR 18/108</strain>
    </source>
</reference>
<dbReference type="PANTHER" id="PTHR38429">
    <property type="entry name" value="SEPTATION PROTEIN SPOVG-RELATED"/>
    <property type="match status" value="1"/>
</dbReference>
<feature type="region of interest" description="Disordered" evidence="4">
    <location>
        <begin position="128"/>
        <end position="168"/>
    </location>
</feature>
<evidence type="ECO:0000256" key="2">
    <source>
        <dbReference type="ARBA" id="ARBA00023210"/>
    </source>
</evidence>